<proteinExistence type="predicted"/>
<organism evidence="1">
    <name type="scientific">Methyloraptor flagellatus</name>
    <dbReference type="NCBI Taxonomy" id="3162530"/>
    <lineage>
        <taxon>Bacteria</taxon>
        <taxon>Pseudomonadati</taxon>
        <taxon>Pseudomonadota</taxon>
        <taxon>Alphaproteobacteria</taxon>
        <taxon>Hyphomicrobiales</taxon>
        <taxon>Ancalomicrobiaceae</taxon>
        <taxon>Methyloraptor</taxon>
    </lineage>
</organism>
<dbReference type="Pfam" id="PF03692">
    <property type="entry name" value="CxxCxxCC"/>
    <property type="match status" value="1"/>
</dbReference>
<gene>
    <name evidence="1" type="ORF">ABS361_01540</name>
</gene>
<sequence length="115" mass="12196">MDDWAEPGLGLSEAEASALCQACGACCAYSAEWPRFSLETDEELALIPEALVDDPNGRMRFVDGRCAALDGTLGEHVGCSCYQVRPLVCRTCMPGDPECAIARDARGFPPIVAAA</sequence>
<name>A0AAU7XA95_9HYPH</name>
<dbReference type="AlphaFoldDB" id="A0AAU7XA95"/>
<evidence type="ECO:0000313" key="1">
    <source>
        <dbReference type="EMBL" id="XBY45013.1"/>
    </source>
</evidence>
<protein>
    <submittedName>
        <fullName evidence="1">YkgJ family cysteine cluster protein</fullName>
    </submittedName>
</protein>
<dbReference type="InterPro" id="IPR005358">
    <property type="entry name" value="Puta_zinc/iron-chelating_dom"/>
</dbReference>
<dbReference type="KEGG" id="mflg:ABS361_01540"/>
<accession>A0AAU7XA95</accession>
<reference evidence="1" key="1">
    <citation type="submission" date="2024-06" db="EMBL/GenBank/DDBJ databases">
        <title>Methylostella associata gen. nov., sp. nov., a novel Ancalomicrobiaceae-affiliated facultatively methylotrophic bacteria that feed on methanotrophs of the genus Methylococcus.</title>
        <authorList>
            <person name="Saltykova V."/>
            <person name="Danilova O.V."/>
            <person name="Oshkin I.Y."/>
            <person name="Belova S.E."/>
            <person name="Pimenov N.V."/>
            <person name="Dedysh S.N."/>
        </authorList>
    </citation>
    <scope>NUCLEOTIDE SEQUENCE</scope>
    <source>
        <strain evidence="1">S20</strain>
    </source>
</reference>
<dbReference type="EMBL" id="CP158568">
    <property type="protein sequence ID" value="XBY45013.1"/>
    <property type="molecule type" value="Genomic_DNA"/>
</dbReference>
<dbReference type="RefSeq" id="WP_407050106.1">
    <property type="nucleotide sequence ID" value="NZ_CP158568.1"/>
</dbReference>